<feature type="binding site" evidence="4">
    <location>
        <position position="154"/>
    </location>
    <ligand>
        <name>Mn(2+)</name>
        <dbReference type="ChEBI" id="CHEBI:29035"/>
        <label>2</label>
    </ligand>
</feature>
<dbReference type="EMBL" id="JOKZ01000132">
    <property type="protein sequence ID" value="KKP02887.1"/>
    <property type="molecule type" value="Genomic_DNA"/>
</dbReference>
<dbReference type="PIRSF" id="PIRSF005962">
    <property type="entry name" value="Pept_M20D_amidohydro"/>
    <property type="match status" value="1"/>
</dbReference>
<dbReference type="Gene3D" id="3.30.70.360">
    <property type="match status" value="1"/>
</dbReference>
<dbReference type="GO" id="GO:0016787">
    <property type="term" value="F:hydrolase activity"/>
    <property type="evidence" value="ECO:0007669"/>
    <property type="project" value="UniProtKB-KW"/>
</dbReference>
<name>A0A0F9ZRF8_TRIHA</name>
<feature type="domain" description="Peptidase M20 dimerisation" evidence="5">
    <location>
        <begin position="202"/>
        <end position="299"/>
    </location>
</feature>
<accession>A0A0F9ZRF8</accession>
<gene>
    <name evidence="6" type="ORF">THAR02_05009</name>
</gene>
<comment type="similarity">
    <text evidence="1">Belongs to the peptidase M20 family.</text>
</comment>
<dbReference type="PANTHER" id="PTHR11014:SF63">
    <property type="entry name" value="METALLOPEPTIDASE, PUTATIVE (AFU_ORTHOLOGUE AFUA_6G09600)-RELATED"/>
    <property type="match status" value="1"/>
</dbReference>
<comment type="cofactor">
    <cofactor evidence="4">
        <name>Mn(2+)</name>
        <dbReference type="ChEBI" id="CHEBI:29035"/>
    </cofactor>
    <text evidence="4">The Mn(2+) ion enhances activity.</text>
</comment>
<proteinExistence type="inferred from homology"/>
<evidence type="ECO:0000259" key="5">
    <source>
        <dbReference type="Pfam" id="PF07687"/>
    </source>
</evidence>
<sequence length="440" mass="47531">MSPTSPFKAFFEAHTPDYRPYEEFYKTLHANPELSWREVETSEAIANRLSQISPDLQITRDIAGTGLIAVLRNGLGRTVLLRADMDALPVEELTGLEYASKKRVEDADGSMQPVMHACGHDMHVTALLAATEALILGRTQWSGSLVCLFQPAEESGNGARRMIEDGLYEKHGCPIPDILLGQHVSPRKSGHTDTRPGPLMAGVDEMKIIIYGRGGHASMPHMSVDPIVLASHIVVRLQTIVSREVIPGSLAVVTVASLHSGKAINVISDHATIELSIRSVDSEARDSIIGAIKRIVVAECNASDSPRDPVFEVVSSIPAMYNDPNTTHTINRSFSAHFGHQNHNPSCEIVPASEDFSQLAAAVGKPYCFWFFGGHDTSDWEERAKANRLDAVPSLHSALFAPAIQPTLSIGAEALVVAAMTMFSDYANGSDGQGVAVPRA</sequence>
<feature type="binding site" evidence="4">
    <location>
        <position position="120"/>
    </location>
    <ligand>
        <name>Mn(2+)</name>
        <dbReference type="ChEBI" id="CHEBI:29035"/>
        <label>2</label>
    </ligand>
</feature>
<dbReference type="InterPro" id="IPR011650">
    <property type="entry name" value="Peptidase_M20_dimer"/>
</dbReference>
<comment type="caution">
    <text evidence="6">The sequence shown here is derived from an EMBL/GenBank/DDBJ whole genome shotgun (WGS) entry which is preliminary data.</text>
</comment>
<keyword evidence="4" id="KW-0464">Manganese</keyword>
<evidence type="ECO:0000313" key="7">
    <source>
        <dbReference type="Proteomes" id="UP000034112"/>
    </source>
</evidence>
<evidence type="ECO:0000256" key="2">
    <source>
        <dbReference type="ARBA" id="ARBA00006247"/>
    </source>
</evidence>
<dbReference type="OMA" id="LMMVAQP"/>
<evidence type="ECO:0000256" key="3">
    <source>
        <dbReference type="ARBA" id="ARBA00022801"/>
    </source>
</evidence>
<comment type="similarity">
    <text evidence="2">Belongs to the peptidase M20A family.</text>
</comment>
<dbReference type="Gene3D" id="3.40.630.10">
    <property type="entry name" value="Zn peptidases"/>
    <property type="match status" value="1"/>
</dbReference>
<dbReference type="FunFam" id="3.30.70.360:FF:000001">
    <property type="entry name" value="N-acetyldiaminopimelate deacetylase"/>
    <property type="match status" value="1"/>
</dbReference>
<keyword evidence="4" id="KW-0479">Metal-binding</keyword>
<organism evidence="6 7">
    <name type="scientific">Trichoderma harzianum</name>
    <name type="common">Hypocrea lixii</name>
    <dbReference type="NCBI Taxonomy" id="5544"/>
    <lineage>
        <taxon>Eukaryota</taxon>
        <taxon>Fungi</taxon>
        <taxon>Dikarya</taxon>
        <taxon>Ascomycota</taxon>
        <taxon>Pezizomycotina</taxon>
        <taxon>Sordariomycetes</taxon>
        <taxon>Hypocreomycetidae</taxon>
        <taxon>Hypocreales</taxon>
        <taxon>Hypocreaceae</taxon>
        <taxon>Trichoderma</taxon>
    </lineage>
</organism>
<dbReference type="NCBIfam" id="TIGR01891">
    <property type="entry name" value="amidohydrolases"/>
    <property type="match status" value="1"/>
</dbReference>
<dbReference type="OrthoDB" id="6119954at2759"/>
<reference evidence="7" key="1">
    <citation type="journal article" date="2015" name="Genome Announc.">
        <title>Draft whole-genome sequence of the biocontrol agent Trichoderma harzianum T6776.</title>
        <authorList>
            <person name="Baroncelli R."/>
            <person name="Piaggeschi G."/>
            <person name="Fiorini L."/>
            <person name="Bertolini E."/>
            <person name="Zapparata A."/>
            <person name="Pe M.E."/>
            <person name="Sarrocco S."/>
            <person name="Vannacci G."/>
        </authorList>
    </citation>
    <scope>NUCLEOTIDE SEQUENCE [LARGE SCALE GENOMIC DNA]</scope>
    <source>
        <strain evidence="7">T6776</strain>
    </source>
</reference>
<dbReference type="SUPFAM" id="SSF53187">
    <property type="entry name" value="Zn-dependent exopeptidases"/>
    <property type="match status" value="1"/>
</dbReference>
<evidence type="ECO:0000313" key="6">
    <source>
        <dbReference type="EMBL" id="KKP02887.1"/>
    </source>
</evidence>
<dbReference type="Pfam" id="PF01546">
    <property type="entry name" value="Peptidase_M20"/>
    <property type="match status" value="1"/>
</dbReference>
<dbReference type="InterPro" id="IPR002933">
    <property type="entry name" value="Peptidase_M20"/>
</dbReference>
<feature type="binding site" evidence="4">
    <location>
        <position position="118"/>
    </location>
    <ligand>
        <name>Mn(2+)</name>
        <dbReference type="ChEBI" id="CHEBI:29035"/>
        <label>2</label>
    </ligand>
</feature>
<dbReference type="AlphaFoldDB" id="A0A0F9ZRF8"/>
<dbReference type="GO" id="GO:0046872">
    <property type="term" value="F:metal ion binding"/>
    <property type="evidence" value="ECO:0007669"/>
    <property type="project" value="UniProtKB-KW"/>
</dbReference>
<evidence type="ECO:0000256" key="1">
    <source>
        <dbReference type="ARBA" id="ARBA00006153"/>
    </source>
</evidence>
<dbReference type="Proteomes" id="UP000034112">
    <property type="component" value="Unassembled WGS sequence"/>
</dbReference>
<dbReference type="SUPFAM" id="SSF55031">
    <property type="entry name" value="Bacterial exopeptidase dimerisation domain"/>
    <property type="match status" value="1"/>
</dbReference>
<dbReference type="InterPro" id="IPR017439">
    <property type="entry name" value="Amidohydrolase"/>
</dbReference>
<evidence type="ECO:0000256" key="4">
    <source>
        <dbReference type="PIRSR" id="PIRSR005962-1"/>
    </source>
</evidence>
<dbReference type="Pfam" id="PF07687">
    <property type="entry name" value="M20_dimer"/>
    <property type="match status" value="1"/>
</dbReference>
<dbReference type="PANTHER" id="PTHR11014">
    <property type="entry name" value="PEPTIDASE M20 FAMILY MEMBER"/>
    <property type="match status" value="1"/>
</dbReference>
<protein>
    <submittedName>
        <fullName evidence="6">Amidohydrolase</fullName>
    </submittedName>
</protein>
<feature type="binding site" evidence="4">
    <location>
        <position position="183"/>
    </location>
    <ligand>
        <name>Mn(2+)</name>
        <dbReference type="ChEBI" id="CHEBI:29035"/>
        <label>2</label>
    </ligand>
</feature>
<keyword evidence="3 6" id="KW-0378">Hydrolase</keyword>
<dbReference type="InterPro" id="IPR036264">
    <property type="entry name" value="Bact_exopeptidase_dim_dom"/>
</dbReference>